<organism evidence="7 8">
    <name type="scientific">Euplotes crassus</name>
    <dbReference type="NCBI Taxonomy" id="5936"/>
    <lineage>
        <taxon>Eukaryota</taxon>
        <taxon>Sar</taxon>
        <taxon>Alveolata</taxon>
        <taxon>Ciliophora</taxon>
        <taxon>Intramacronucleata</taxon>
        <taxon>Spirotrichea</taxon>
        <taxon>Hypotrichia</taxon>
        <taxon>Euplotida</taxon>
        <taxon>Euplotidae</taxon>
        <taxon>Moneuplotes</taxon>
    </lineage>
</organism>
<evidence type="ECO:0000313" key="8">
    <source>
        <dbReference type="Proteomes" id="UP001295684"/>
    </source>
</evidence>
<dbReference type="AlphaFoldDB" id="A0AAD1U9B3"/>
<evidence type="ECO:0000313" key="7">
    <source>
        <dbReference type="EMBL" id="CAI2363725.1"/>
    </source>
</evidence>
<keyword evidence="1" id="KW-0723">Serine/threonine-protein kinase</keyword>
<gene>
    <name evidence="7" type="ORF">ECRASSUSDP1_LOCUS5062</name>
</gene>
<dbReference type="Gene3D" id="1.10.510.10">
    <property type="entry name" value="Transferase(Phosphotransferase) domain 1"/>
    <property type="match status" value="1"/>
</dbReference>
<sequence>MLDQQFLLEKCMGQGGSSRVYQAEHLQSQTKYAVKIIRKDKNICQKKGAKMLQEEHDRMVKLQDHPNVLKSLGAFTEGSLCTEVGATNVQYNVLEIAEKGSFAGLIRKIGGLGQTLVKFPFIQICSAVQYIHSQGIAHMDLKLDNILLDEFYNCKVADLGVSLDVSTSNGFTDSKRGTVCYMAPEIHYLLPTETYDAYKADIYSLGVCLYALLFGELPIKKDDDESTLHDSDTLTTITGLKCSLDCKKKWSQLPEELQDLLSCMLSLEPDERPDLDEILEYPWLKEAFHQDMPAYFYNEVEKIVENVSNEASSFMKQEGCLEDIFSSLAF</sequence>
<dbReference type="InterPro" id="IPR008271">
    <property type="entry name" value="Ser/Thr_kinase_AS"/>
</dbReference>
<dbReference type="PROSITE" id="PS50011">
    <property type="entry name" value="PROTEIN_KINASE_DOM"/>
    <property type="match status" value="1"/>
</dbReference>
<protein>
    <recommendedName>
        <fullName evidence="6">Protein kinase domain-containing protein</fullName>
    </recommendedName>
</protein>
<dbReference type="SMART" id="SM00220">
    <property type="entry name" value="S_TKc"/>
    <property type="match status" value="1"/>
</dbReference>
<keyword evidence="8" id="KW-1185">Reference proteome</keyword>
<keyword evidence="2" id="KW-0808">Transferase</keyword>
<dbReference type="InterPro" id="IPR011009">
    <property type="entry name" value="Kinase-like_dom_sf"/>
</dbReference>
<comment type="caution">
    <text evidence="7">The sequence shown here is derived from an EMBL/GenBank/DDBJ whole genome shotgun (WGS) entry which is preliminary data.</text>
</comment>
<feature type="domain" description="Protein kinase" evidence="6">
    <location>
        <begin position="6"/>
        <end position="284"/>
    </location>
</feature>
<dbReference type="EMBL" id="CAMPGE010004875">
    <property type="protein sequence ID" value="CAI2363725.1"/>
    <property type="molecule type" value="Genomic_DNA"/>
</dbReference>
<proteinExistence type="predicted"/>
<dbReference type="PANTHER" id="PTHR24345:SF0">
    <property type="entry name" value="CELL CYCLE SERINE_THREONINE-PROTEIN KINASE CDC5_MSD2"/>
    <property type="match status" value="1"/>
</dbReference>
<dbReference type="Proteomes" id="UP001295684">
    <property type="component" value="Unassembled WGS sequence"/>
</dbReference>
<evidence type="ECO:0000256" key="1">
    <source>
        <dbReference type="ARBA" id="ARBA00022527"/>
    </source>
</evidence>
<dbReference type="GO" id="GO:0004674">
    <property type="term" value="F:protein serine/threonine kinase activity"/>
    <property type="evidence" value="ECO:0007669"/>
    <property type="project" value="UniProtKB-KW"/>
</dbReference>
<name>A0AAD1U9B3_EUPCR</name>
<keyword evidence="4" id="KW-0418">Kinase</keyword>
<evidence type="ECO:0000256" key="5">
    <source>
        <dbReference type="ARBA" id="ARBA00022840"/>
    </source>
</evidence>
<keyword evidence="3" id="KW-0547">Nucleotide-binding</keyword>
<accession>A0AAD1U9B3</accession>
<dbReference type="Pfam" id="PF00069">
    <property type="entry name" value="Pkinase"/>
    <property type="match status" value="1"/>
</dbReference>
<evidence type="ECO:0000256" key="4">
    <source>
        <dbReference type="ARBA" id="ARBA00022777"/>
    </source>
</evidence>
<dbReference type="InterPro" id="IPR000719">
    <property type="entry name" value="Prot_kinase_dom"/>
</dbReference>
<evidence type="ECO:0000259" key="6">
    <source>
        <dbReference type="PROSITE" id="PS50011"/>
    </source>
</evidence>
<keyword evidence="5" id="KW-0067">ATP-binding</keyword>
<reference evidence="7" key="1">
    <citation type="submission" date="2023-07" db="EMBL/GenBank/DDBJ databases">
        <authorList>
            <consortium name="AG Swart"/>
            <person name="Singh M."/>
            <person name="Singh A."/>
            <person name="Seah K."/>
            <person name="Emmerich C."/>
        </authorList>
    </citation>
    <scope>NUCLEOTIDE SEQUENCE</scope>
    <source>
        <strain evidence="7">DP1</strain>
    </source>
</reference>
<dbReference type="SUPFAM" id="SSF56112">
    <property type="entry name" value="Protein kinase-like (PK-like)"/>
    <property type="match status" value="1"/>
</dbReference>
<evidence type="ECO:0000256" key="2">
    <source>
        <dbReference type="ARBA" id="ARBA00022679"/>
    </source>
</evidence>
<evidence type="ECO:0000256" key="3">
    <source>
        <dbReference type="ARBA" id="ARBA00022741"/>
    </source>
</evidence>
<dbReference type="PANTHER" id="PTHR24345">
    <property type="entry name" value="SERINE/THREONINE-PROTEIN KINASE PLK"/>
    <property type="match status" value="1"/>
</dbReference>
<dbReference type="PROSITE" id="PS00108">
    <property type="entry name" value="PROTEIN_KINASE_ST"/>
    <property type="match status" value="1"/>
</dbReference>
<dbReference type="GO" id="GO:0005524">
    <property type="term" value="F:ATP binding"/>
    <property type="evidence" value="ECO:0007669"/>
    <property type="project" value="UniProtKB-KW"/>
</dbReference>
<dbReference type="GO" id="GO:0005634">
    <property type="term" value="C:nucleus"/>
    <property type="evidence" value="ECO:0007669"/>
    <property type="project" value="TreeGrafter"/>
</dbReference>